<evidence type="ECO:0000256" key="1">
    <source>
        <dbReference type="ARBA" id="ARBA00004141"/>
    </source>
</evidence>
<sequence length="377" mass="40683">MGSPEDCTLATCPVPEGFFSSSPSLAGSAVFLVAFCFLIPINLFTGIRYKTALYSSAIIAGLAFEAMGHVGRILLRSDSASTLYFVLYTIGVNMGPTFIAAAIFLVLPHILVLYGKEFTLISQPIRFAVFFLAFGAFALAFQAVGAAFTATGGSREEIVQGTNVLITGLAMQICSIALFYTVYWYFVFRLHHRQNILDPKYSQLYSSAKFGVFLLFIQLAAAFLLIRTGVRVAALTGGLGGALSQSEIVSSLFDGALVLFACSILSILPAGAVFGDTWEETCPFTSTADDQTLPLRRPRDQQGRAHQRDISPPFPAMVPNTYQPRRPPYRPAGPPPRPPQYVASPGSPPRLAPSLGRAPGTPVRNGRPSLVKADNLW</sequence>
<dbReference type="AlphaFoldDB" id="A0AAJ0BUR3"/>
<evidence type="ECO:0000313" key="8">
    <source>
        <dbReference type="Proteomes" id="UP001244011"/>
    </source>
</evidence>
<feature type="transmembrane region" description="Helical" evidence="6">
    <location>
        <begin position="208"/>
        <end position="228"/>
    </location>
</feature>
<feature type="transmembrane region" description="Helical" evidence="6">
    <location>
        <begin position="248"/>
        <end position="268"/>
    </location>
</feature>
<protein>
    <submittedName>
        <fullName evidence="7">RTA1 like protein-domain-containing protein</fullName>
    </submittedName>
</protein>
<dbReference type="Proteomes" id="UP001244011">
    <property type="component" value="Unassembled WGS sequence"/>
</dbReference>
<evidence type="ECO:0000256" key="5">
    <source>
        <dbReference type="SAM" id="MobiDB-lite"/>
    </source>
</evidence>
<comment type="subcellular location">
    <subcellularLocation>
        <location evidence="1">Membrane</location>
        <topology evidence="1">Multi-pass membrane protein</topology>
    </subcellularLocation>
</comment>
<dbReference type="RefSeq" id="XP_060278609.1">
    <property type="nucleotide sequence ID" value="XM_060423280.1"/>
</dbReference>
<feature type="transmembrane region" description="Helical" evidence="6">
    <location>
        <begin position="25"/>
        <end position="45"/>
    </location>
</feature>
<name>A0AAJ0BUR3_9PEZI</name>
<dbReference type="GO" id="GO:0000324">
    <property type="term" value="C:fungal-type vacuole"/>
    <property type="evidence" value="ECO:0007669"/>
    <property type="project" value="TreeGrafter"/>
</dbReference>
<keyword evidence="4 6" id="KW-0472">Membrane</keyword>
<keyword evidence="3 6" id="KW-1133">Transmembrane helix</keyword>
<feature type="transmembrane region" description="Helical" evidence="6">
    <location>
        <begin position="95"/>
        <end position="115"/>
    </location>
</feature>
<evidence type="ECO:0000256" key="2">
    <source>
        <dbReference type="ARBA" id="ARBA00022692"/>
    </source>
</evidence>
<evidence type="ECO:0000256" key="3">
    <source>
        <dbReference type="ARBA" id="ARBA00022989"/>
    </source>
</evidence>
<organism evidence="7 8">
    <name type="scientific">Phialemonium atrogriseum</name>
    <dbReference type="NCBI Taxonomy" id="1093897"/>
    <lineage>
        <taxon>Eukaryota</taxon>
        <taxon>Fungi</taxon>
        <taxon>Dikarya</taxon>
        <taxon>Ascomycota</taxon>
        <taxon>Pezizomycotina</taxon>
        <taxon>Sordariomycetes</taxon>
        <taxon>Sordariomycetidae</taxon>
        <taxon>Cephalothecales</taxon>
        <taxon>Cephalothecaceae</taxon>
        <taxon>Phialemonium</taxon>
    </lineage>
</organism>
<reference evidence="7" key="1">
    <citation type="submission" date="2023-06" db="EMBL/GenBank/DDBJ databases">
        <title>Genome-scale phylogeny and comparative genomics of the fungal order Sordariales.</title>
        <authorList>
            <consortium name="Lawrence Berkeley National Laboratory"/>
            <person name="Hensen N."/>
            <person name="Bonometti L."/>
            <person name="Westerberg I."/>
            <person name="Brannstrom I.O."/>
            <person name="Guillou S."/>
            <person name="Cros-Aarteil S."/>
            <person name="Calhoun S."/>
            <person name="Haridas S."/>
            <person name="Kuo A."/>
            <person name="Mondo S."/>
            <person name="Pangilinan J."/>
            <person name="Riley R."/>
            <person name="Labutti K."/>
            <person name="Andreopoulos B."/>
            <person name="Lipzen A."/>
            <person name="Chen C."/>
            <person name="Yanf M."/>
            <person name="Daum C."/>
            <person name="Ng V."/>
            <person name="Clum A."/>
            <person name="Steindorff A."/>
            <person name="Ohm R."/>
            <person name="Martin F."/>
            <person name="Silar P."/>
            <person name="Natvig D."/>
            <person name="Lalanne C."/>
            <person name="Gautier V."/>
            <person name="Ament-Velasquez S.L."/>
            <person name="Kruys A."/>
            <person name="Hutchinson M.I."/>
            <person name="Powell A.J."/>
            <person name="Barry K."/>
            <person name="Miller A.N."/>
            <person name="Grigoriev I.V."/>
            <person name="Debuchy R."/>
            <person name="Gladieux P."/>
            <person name="Thoren M.H."/>
            <person name="Johannesson H."/>
        </authorList>
    </citation>
    <scope>NUCLEOTIDE SEQUENCE</scope>
    <source>
        <strain evidence="7">8032-3</strain>
    </source>
</reference>
<keyword evidence="2 6" id="KW-0812">Transmembrane</keyword>
<feature type="compositionally biased region" description="Pro residues" evidence="5">
    <location>
        <begin position="325"/>
        <end position="339"/>
    </location>
</feature>
<dbReference type="PANTHER" id="PTHR31465">
    <property type="entry name" value="PROTEIN RTA1-RELATED"/>
    <property type="match status" value="1"/>
</dbReference>
<feature type="compositionally biased region" description="Basic and acidic residues" evidence="5">
    <location>
        <begin position="297"/>
        <end position="309"/>
    </location>
</feature>
<accession>A0AAJ0BUR3</accession>
<evidence type="ECO:0000256" key="4">
    <source>
        <dbReference type="ARBA" id="ARBA00023136"/>
    </source>
</evidence>
<dbReference type="GeneID" id="85306467"/>
<dbReference type="PANTHER" id="PTHR31465:SF9">
    <property type="entry name" value="SPHINGOID LONG-CHAIN BASE TRANSPORTER RSB1"/>
    <property type="match status" value="1"/>
</dbReference>
<keyword evidence="8" id="KW-1185">Reference proteome</keyword>
<feature type="transmembrane region" description="Helical" evidence="6">
    <location>
        <begin position="52"/>
        <end position="75"/>
    </location>
</feature>
<evidence type="ECO:0000313" key="7">
    <source>
        <dbReference type="EMBL" id="KAK1762396.1"/>
    </source>
</evidence>
<dbReference type="Pfam" id="PF04479">
    <property type="entry name" value="RTA1"/>
    <property type="match status" value="1"/>
</dbReference>
<comment type="caution">
    <text evidence="7">The sequence shown here is derived from an EMBL/GenBank/DDBJ whole genome shotgun (WGS) entry which is preliminary data.</text>
</comment>
<feature type="transmembrane region" description="Helical" evidence="6">
    <location>
        <begin position="164"/>
        <end position="187"/>
    </location>
</feature>
<evidence type="ECO:0000256" key="6">
    <source>
        <dbReference type="SAM" id="Phobius"/>
    </source>
</evidence>
<gene>
    <name evidence="7" type="ORF">QBC33DRAFT_285076</name>
</gene>
<feature type="region of interest" description="Disordered" evidence="5">
    <location>
        <begin position="285"/>
        <end position="377"/>
    </location>
</feature>
<proteinExistence type="predicted"/>
<dbReference type="EMBL" id="MU839038">
    <property type="protein sequence ID" value="KAK1762396.1"/>
    <property type="molecule type" value="Genomic_DNA"/>
</dbReference>
<dbReference type="InterPro" id="IPR007568">
    <property type="entry name" value="RTA1"/>
</dbReference>
<feature type="transmembrane region" description="Helical" evidence="6">
    <location>
        <begin position="127"/>
        <end position="152"/>
    </location>
</feature>
<dbReference type="GO" id="GO:0005886">
    <property type="term" value="C:plasma membrane"/>
    <property type="evidence" value="ECO:0007669"/>
    <property type="project" value="TreeGrafter"/>
</dbReference>